<reference evidence="1 2" key="1">
    <citation type="submission" date="2016-10" db="EMBL/GenBank/DDBJ databases">
        <authorList>
            <person name="de Groot N.N."/>
        </authorList>
    </citation>
    <scope>NUCLEOTIDE SEQUENCE [LARGE SCALE GENOMIC DNA]</scope>
    <source>
        <strain evidence="1 2">JCM 11308</strain>
    </source>
</reference>
<dbReference type="AlphaFoldDB" id="A0A1G6VMD5"/>
<protein>
    <submittedName>
        <fullName evidence="1">Uncharacterized protein</fullName>
    </submittedName>
</protein>
<dbReference type="Proteomes" id="UP000199417">
    <property type="component" value="Unassembled WGS sequence"/>
</dbReference>
<proteinExistence type="predicted"/>
<evidence type="ECO:0000313" key="2">
    <source>
        <dbReference type="Proteomes" id="UP000199417"/>
    </source>
</evidence>
<accession>A0A1G6VMD5</accession>
<dbReference type="RefSeq" id="WP_072846153.1">
    <property type="nucleotide sequence ID" value="NZ_FNAB01000005.1"/>
</dbReference>
<keyword evidence="2" id="KW-1185">Reference proteome</keyword>
<dbReference type="EMBL" id="FNAB01000005">
    <property type="protein sequence ID" value="SDD54790.1"/>
    <property type="molecule type" value="Genomic_DNA"/>
</dbReference>
<gene>
    <name evidence="1" type="ORF">SAMN05444580_10565</name>
</gene>
<name>A0A1G6VMD5_9NOCA</name>
<organism evidence="1 2">
    <name type="scientific">Rhodococcus tukisamuensis</name>
    <dbReference type="NCBI Taxonomy" id="168276"/>
    <lineage>
        <taxon>Bacteria</taxon>
        <taxon>Bacillati</taxon>
        <taxon>Actinomycetota</taxon>
        <taxon>Actinomycetes</taxon>
        <taxon>Mycobacteriales</taxon>
        <taxon>Nocardiaceae</taxon>
        <taxon>Rhodococcus</taxon>
    </lineage>
</organism>
<evidence type="ECO:0000313" key="1">
    <source>
        <dbReference type="EMBL" id="SDD54790.1"/>
    </source>
</evidence>
<sequence>MQITEMQLNEFSRARSRTHARVTRFCRSGLAAVVTELRRDGAAETSEELAAARTLLALGIGQMSTLTSLHEHPFQVQPVFGEQEVHADIGRFVAHPDRVQVSADLPADAPHGPVRIVWFNMDSLVGGTQTVEPHLEGDGSYRAESEVQSGVGVVVAGLVPAVDEGQVRAGFALVAE</sequence>
<dbReference type="STRING" id="168276.SAMN05444580_10565"/>